<dbReference type="AlphaFoldDB" id="C5J6Q6"/>
<organism evidence="2 3">
    <name type="scientific">Mesomycoplasma conjunctivae (strain ATCC 25834 / NCTC 10147 / HRC/581)</name>
    <name type="common">Mycoplasma conjunctivae</name>
    <dbReference type="NCBI Taxonomy" id="572263"/>
    <lineage>
        <taxon>Bacteria</taxon>
        <taxon>Bacillati</taxon>
        <taxon>Mycoplasmatota</taxon>
        <taxon>Mycoplasmoidales</taxon>
        <taxon>Metamycoplasmataceae</taxon>
        <taxon>Mesomycoplasma</taxon>
    </lineage>
</organism>
<dbReference type="HOGENOM" id="CLU_088964_2_0_14"/>
<keyword evidence="3" id="KW-1185">Reference proteome</keyword>
<reference evidence="3" key="1">
    <citation type="journal article" date="2009" name="BMC Bioinformatics">
        <title>The Mycoplasma conjunctivae genome sequencing, annotation and analysis.</title>
        <authorList>
            <person name="Calderon-Copete S.P."/>
            <person name="Wigger G."/>
            <person name="Wunderlin C."/>
            <person name="Schmidheini T."/>
            <person name="Frey J."/>
            <person name="Quail M.A."/>
            <person name="Falquet L."/>
        </authorList>
    </citation>
    <scope>NUCLEOTIDE SEQUENCE [LARGE SCALE GENOMIC DNA]</scope>
    <source>
        <strain evidence="3">ATCC 25834 / NCTC 10147 / HRC/581</strain>
    </source>
</reference>
<dbReference type="SUPFAM" id="SSF52218">
    <property type="entry name" value="Flavoproteins"/>
    <property type="match status" value="1"/>
</dbReference>
<sequence length="194" mass="21840">MKILYIKSELKEGSKPSVIAEYFLEKVAQKNKNIEIITLDLSVQKIGSIALNSNNFSSFWTEVEADKWINLLKTVDKVVISTPIINWHYSAEIKNFFDAICLADKTFSYKYSKKGGSIGLLTNIKNVQIITTYHAPEAQRPLINAENAIAGTFEFIGAQKINDPIILFQGYLLDKNEDVIEKLSSKIEAAVETF</sequence>
<evidence type="ECO:0000313" key="3">
    <source>
        <dbReference type="Proteomes" id="UP000001491"/>
    </source>
</evidence>
<dbReference type="eggNOG" id="COG1182">
    <property type="taxonomic scope" value="Bacteria"/>
</dbReference>
<dbReference type="InterPro" id="IPR003680">
    <property type="entry name" value="Flavodoxin_fold"/>
</dbReference>
<dbReference type="Proteomes" id="UP000001491">
    <property type="component" value="Chromosome"/>
</dbReference>
<evidence type="ECO:0000313" key="2">
    <source>
        <dbReference type="EMBL" id="CAT05166.1"/>
    </source>
</evidence>
<name>C5J6Q6_MESCH</name>
<proteinExistence type="predicted"/>
<dbReference type="Pfam" id="PF02525">
    <property type="entry name" value="Flavodoxin_2"/>
    <property type="match status" value="1"/>
</dbReference>
<dbReference type="KEGG" id="mco:MCJ_004640"/>
<evidence type="ECO:0000259" key="1">
    <source>
        <dbReference type="Pfam" id="PF02525"/>
    </source>
</evidence>
<feature type="domain" description="Flavodoxin-like fold" evidence="1">
    <location>
        <begin position="1"/>
        <end position="188"/>
    </location>
</feature>
<dbReference type="PANTHER" id="PTHR43741:SF4">
    <property type="entry name" value="FMN-DEPENDENT NADH:QUINONE OXIDOREDUCTASE"/>
    <property type="match status" value="1"/>
</dbReference>
<dbReference type="Gene3D" id="3.40.50.360">
    <property type="match status" value="1"/>
</dbReference>
<dbReference type="InterPro" id="IPR050104">
    <property type="entry name" value="FMN-dep_NADH:Q_OxRdtase_AzoR1"/>
</dbReference>
<gene>
    <name evidence="2" type="primary">acpD</name>
    <name evidence="2" type="ordered locus">MCJ_004640</name>
</gene>
<dbReference type="PANTHER" id="PTHR43741">
    <property type="entry name" value="FMN-DEPENDENT NADH-AZOREDUCTASE 1"/>
    <property type="match status" value="1"/>
</dbReference>
<dbReference type="EMBL" id="FM864216">
    <property type="protein sequence ID" value="CAT05166.1"/>
    <property type="molecule type" value="Genomic_DNA"/>
</dbReference>
<dbReference type="NCBIfam" id="NF002370">
    <property type="entry name" value="PRK01355.1"/>
    <property type="match status" value="1"/>
</dbReference>
<dbReference type="InterPro" id="IPR029039">
    <property type="entry name" value="Flavoprotein-like_sf"/>
</dbReference>
<protein>
    <submittedName>
        <fullName evidence="2">Acyl carrier protein phosphodiesterase</fullName>
    </submittedName>
</protein>
<accession>C5J6Q6</accession>